<organism evidence="2 3">
    <name type="scientific">Candidatus Zymogenus saltonus</name>
    <dbReference type="NCBI Taxonomy" id="2844893"/>
    <lineage>
        <taxon>Bacteria</taxon>
        <taxon>Deltaproteobacteria</taxon>
        <taxon>Candidatus Zymogenia</taxon>
        <taxon>Candidatus Zymogeniales</taxon>
        <taxon>Candidatus Zymogenaceae</taxon>
        <taxon>Candidatus Zymogenus</taxon>
    </lineage>
</organism>
<dbReference type="InterPro" id="IPR032772">
    <property type="entry name" value="PGA_deacetylase_PgaB_C"/>
</dbReference>
<dbReference type="Pfam" id="PF14883">
    <property type="entry name" value="GHL13"/>
    <property type="match status" value="1"/>
</dbReference>
<name>A0A9D8KEV2_9DELT</name>
<dbReference type="PANTHER" id="PTHR43405:SF1">
    <property type="entry name" value="GLYCOSYL HYDROLASE DIGH"/>
    <property type="match status" value="1"/>
</dbReference>
<protein>
    <recommendedName>
        <fullName evidence="1">Poly-beta-1,6-N-acetyl-D-glucosamine N-deacetylase PgaB C-terminal domain-containing protein</fullName>
    </recommendedName>
</protein>
<comment type="caution">
    <text evidence="2">The sequence shown here is derived from an EMBL/GenBank/DDBJ whole genome shotgun (WGS) entry which is preliminary data.</text>
</comment>
<dbReference type="EMBL" id="JAFGIX010000022">
    <property type="protein sequence ID" value="MBN1572411.1"/>
    <property type="molecule type" value="Genomic_DNA"/>
</dbReference>
<reference evidence="2" key="1">
    <citation type="journal article" date="2021" name="Environ. Microbiol.">
        <title>Genomic characterization of three novel Desulfobacterota classes expand the metabolic and phylogenetic diversity of the phylum.</title>
        <authorList>
            <person name="Murphy C.L."/>
            <person name="Biggerstaff J."/>
            <person name="Eichhorn A."/>
            <person name="Ewing E."/>
            <person name="Shahan R."/>
            <person name="Soriano D."/>
            <person name="Stewart S."/>
            <person name="VanMol K."/>
            <person name="Walker R."/>
            <person name="Walters P."/>
            <person name="Elshahed M.S."/>
            <person name="Youssef N.H."/>
        </authorList>
    </citation>
    <scope>NUCLEOTIDE SEQUENCE</scope>
    <source>
        <strain evidence="2">Zod_Metabat.24</strain>
    </source>
</reference>
<evidence type="ECO:0000259" key="1">
    <source>
        <dbReference type="Pfam" id="PF14883"/>
    </source>
</evidence>
<dbReference type="Proteomes" id="UP000809273">
    <property type="component" value="Unassembled WGS sequence"/>
</dbReference>
<evidence type="ECO:0000313" key="3">
    <source>
        <dbReference type="Proteomes" id="UP000809273"/>
    </source>
</evidence>
<sequence length="460" mass="51922">MAISTNLPRASGFKDTRARPLFPLLIASLVFLGSSCATNDLKDVTEGGCRGAISETTPAETAPAETAPTELHITEEKKPETEWGVEKEGKDIERIVGFQVLLFSSKTKEGLVEEMSKIREAGADTVIVRVFHNRGDRFYPFVEPGADSGVYFRTRHAPVVADALTPMITAARANGLSIYAWMTTKYAVYGRSENNLYSYDFESKKIVPSLGVDIFDDREVTRLVNIYEDLARYDIDGILFQDDLILRHAEGMGDGASRLYGNKIRPESLYVSPYLNSAGTKYYVREYTDEFWRWSSFKSRRLALVAKRIMAGARGINPRLRFAVNLSYESAIRPDLALAWFSQDIGEFKTDKNGEGVDYFFIMAYHRQMMREKSYNDLKQVAPLINNVCNNAVFIVGRPERLVIKLQVTDWKTDAPIAEGELLKVASYLCRIDEISIAFVPFRIDAPLKDVKNVVRMSDR</sequence>
<gene>
    <name evidence="2" type="ORF">JW984_04360</name>
</gene>
<reference evidence="2" key="2">
    <citation type="submission" date="2021-01" db="EMBL/GenBank/DDBJ databases">
        <authorList>
            <person name="Hahn C.R."/>
            <person name="Youssef N.H."/>
            <person name="Elshahed M."/>
        </authorList>
    </citation>
    <scope>NUCLEOTIDE SEQUENCE</scope>
    <source>
        <strain evidence="2">Zod_Metabat.24</strain>
    </source>
</reference>
<proteinExistence type="predicted"/>
<evidence type="ECO:0000313" key="2">
    <source>
        <dbReference type="EMBL" id="MBN1572411.1"/>
    </source>
</evidence>
<dbReference type="InterPro" id="IPR052177">
    <property type="entry name" value="Divisome_Glycosyl_Hydrolase"/>
</dbReference>
<accession>A0A9D8KEV2</accession>
<dbReference type="Gene3D" id="3.20.20.80">
    <property type="entry name" value="Glycosidases"/>
    <property type="match status" value="1"/>
</dbReference>
<dbReference type="PANTHER" id="PTHR43405">
    <property type="entry name" value="GLYCOSYL HYDROLASE DIGH"/>
    <property type="match status" value="1"/>
</dbReference>
<feature type="domain" description="Poly-beta-1,6-N-acetyl-D-glucosamine N-deacetylase PgaB C-terminal" evidence="1">
    <location>
        <begin position="144"/>
        <end position="430"/>
    </location>
</feature>
<dbReference type="AlphaFoldDB" id="A0A9D8KEV2"/>